<protein>
    <submittedName>
        <fullName evidence="1">VOC family protein</fullName>
    </submittedName>
</protein>
<dbReference type="Proteomes" id="UP001243009">
    <property type="component" value="Unassembled WGS sequence"/>
</dbReference>
<accession>A0ABT9EB69</accession>
<organism evidence="1 2">
    <name type="scientific">Paracraurococcus lichenis</name>
    <dbReference type="NCBI Taxonomy" id="3064888"/>
    <lineage>
        <taxon>Bacteria</taxon>
        <taxon>Pseudomonadati</taxon>
        <taxon>Pseudomonadota</taxon>
        <taxon>Alphaproteobacteria</taxon>
        <taxon>Acetobacterales</taxon>
        <taxon>Roseomonadaceae</taxon>
        <taxon>Paracraurococcus</taxon>
    </lineage>
</organism>
<dbReference type="EMBL" id="JAUTWS010000091">
    <property type="protein sequence ID" value="MDO9713456.1"/>
    <property type="molecule type" value="Genomic_DNA"/>
</dbReference>
<evidence type="ECO:0000313" key="1">
    <source>
        <dbReference type="EMBL" id="MDO9713456.1"/>
    </source>
</evidence>
<dbReference type="InterPro" id="IPR029068">
    <property type="entry name" value="Glyas_Bleomycin-R_OHBP_Dase"/>
</dbReference>
<comment type="caution">
    <text evidence="1">The sequence shown here is derived from an EMBL/GenBank/DDBJ whole genome shotgun (WGS) entry which is preliminary data.</text>
</comment>
<keyword evidence="2" id="KW-1185">Reference proteome</keyword>
<proteinExistence type="predicted"/>
<dbReference type="Gene3D" id="3.10.180.10">
    <property type="entry name" value="2,3-Dihydroxybiphenyl 1,2-Dioxygenase, domain 1"/>
    <property type="match status" value="1"/>
</dbReference>
<reference evidence="1 2" key="1">
    <citation type="submission" date="2023-08" db="EMBL/GenBank/DDBJ databases">
        <title>The draft genome sequence of Paracraurococcus sp. LOR1-02.</title>
        <authorList>
            <person name="Kingkaew E."/>
            <person name="Tanasupawat S."/>
        </authorList>
    </citation>
    <scope>NUCLEOTIDE SEQUENCE [LARGE SCALE GENOMIC DNA]</scope>
    <source>
        <strain evidence="1 2">LOR1-02</strain>
    </source>
</reference>
<evidence type="ECO:0000313" key="2">
    <source>
        <dbReference type="Proteomes" id="UP001243009"/>
    </source>
</evidence>
<sequence length="135" mass="15093">MEDYTPSSEGVWRSDMRILEQCFRIYSSSAELEDTISYYEKIQGVKCARRVLIVETGVVAAKIGNFLLLAGDGEAMITARQVNGIFYVDNLDAFAAWIPNNGGEILHGPHEVTSGRNFTARHPDGLTIEYFERSI</sequence>
<dbReference type="RefSeq" id="WP_305108313.1">
    <property type="nucleotide sequence ID" value="NZ_JAUTWS010000091.1"/>
</dbReference>
<name>A0ABT9EB69_9PROT</name>
<dbReference type="SUPFAM" id="SSF54593">
    <property type="entry name" value="Glyoxalase/Bleomycin resistance protein/Dihydroxybiphenyl dioxygenase"/>
    <property type="match status" value="1"/>
</dbReference>
<gene>
    <name evidence="1" type="ORF">Q7A36_34340</name>
</gene>
<dbReference type="CDD" id="cd06587">
    <property type="entry name" value="VOC"/>
    <property type="match status" value="1"/>
</dbReference>